<evidence type="ECO:0000259" key="8">
    <source>
        <dbReference type="PROSITE" id="PS50994"/>
    </source>
</evidence>
<dbReference type="GO" id="GO:0015074">
    <property type="term" value="P:DNA integration"/>
    <property type="evidence" value="ECO:0007669"/>
    <property type="project" value="InterPro"/>
</dbReference>
<dbReference type="Gene3D" id="3.30.420.10">
    <property type="entry name" value="Ribonuclease H-like superfamily/Ribonuclease H"/>
    <property type="match status" value="1"/>
</dbReference>
<evidence type="ECO:0000256" key="4">
    <source>
        <dbReference type="ARBA" id="ARBA00022722"/>
    </source>
</evidence>
<dbReference type="Pfam" id="PF17921">
    <property type="entry name" value="Integrase_H2C2"/>
    <property type="match status" value="1"/>
</dbReference>
<keyword evidence="7" id="KW-0695">RNA-directed DNA polymerase</keyword>
<dbReference type="GO" id="GO:0016787">
    <property type="term" value="F:hydrolase activity"/>
    <property type="evidence" value="ECO:0007669"/>
    <property type="project" value="UniProtKB-KW"/>
</dbReference>
<dbReference type="PANTHER" id="PTHR37984">
    <property type="entry name" value="PROTEIN CBG26694"/>
    <property type="match status" value="1"/>
</dbReference>
<dbReference type="GO" id="GO:0004519">
    <property type="term" value="F:endonuclease activity"/>
    <property type="evidence" value="ECO:0007669"/>
    <property type="project" value="UniProtKB-KW"/>
</dbReference>
<dbReference type="InterPro" id="IPR001584">
    <property type="entry name" value="Integrase_cat-core"/>
</dbReference>
<dbReference type="OMA" id="VAWRWEI"/>
<evidence type="ECO:0000313" key="10">
    <source>
        <dbReference type="WBParaSite" id="HCON_00079440-00001"/>
    </source>
</evidence>
<dbReference type="PROSITE" id="PS50994">
    <property type="entry name" value="INTEGRASE"/>
    <property type="match status" value="1"/>
</dbReference>
<dbReference type="SUPFAM" id="SSF53098">
    <property type="entry name" value="Ribonuclease H-like"/>
    <property type="match status" value="1"/>
</dbReference>
<dbReference type="EC" id="2.7.7.49" evidence="1"/>
<proteinExistence type="predicted"/>
<keyword evidence="5" id="KW-0255">Endonuclease</keyword>
<dbReference type="GO" id="GO:0003964">
    <property type="term" value="F:RNA-directed DNA polymerase activity"/>
    <property type="evidence" value="ECO:0007669"/>
    <property type="project" value="UniProtKB-KW"/>
</dbReference>
<dbReference type="Pfam" id="PF00665">
    <property type="entry name" value="rve"/>
    <property type="match status" value="1"/>
</dbReference>
<evidence type="ECO:0000256" key="1">
    <source>
        <dbReference type="ARBA" id="ARBA00012493"/>
    </source>
</evidence>
<evidence type="ECO:0000256" key="2">
    <source>
        <dbReference type="ARBA" id="ARBA00022679"/>
    </source>
</evidence>
<dbReference type="InterPro" id="IPR050951">
    <property type="entry name" value="Retrovirus_Pol_polyprotein"/>
</dbReference>
<dbReference type="FunFam" id="3.30.70.270:FF:000020">
    <property type="entry name" value="Transposon Tf2-6 polyprotein-like Protein"/>
    <property type="match status" value="1"/>
</dbReference>
<dbReference type="WBParaSite" id="HCON_00079440-00001">
    <property type="protein sequence ID" value="HCON_00079440-00001"/>
    <property type="gene ID" value="HCON_00079440"/>
</dbReference>
<keyword evidence="2" id="KW-0808">Transferase</keyword>
<dbReference type="OrthoDB" id="5920491at2759"/>
<organism evidence="9 10">
    <name type="scientific">Haemonchus contortus</name>
    <name type="common">Barber pole worm</name>
    <dbReference type="NCBI Taxonomy" id="6289"/>
    <lineage>
        <taxon>Eukaryota</taxon>
        <taxon>Metazoa</taxon>
        <taxon>Ecdysozoa</taxon>
        <taxon>Nematoda</taxon>
        <taxon>Chromadorea</taxon>
        <taxon>Rhabditida</taxon>
        <taxon>Rhabditina</taxon>
        <taxon>Rhabditomorpha</taxon>
        <taxon>Strongyloidea</taxon>
        <taxon>Trichostrongylidae</taxon>
        <taxon>Haemonchus</taxon>
    </lineage>
</organism>
<sequence length="528" mass="58999">MQTEVRFLGHLIDSKGIHLDPGKVEAIQNYAVPKNVKDLRTFLGVASFYRKFCLGFAKVAGCLFTLTSPKSSWKWNEEHEIAFGRLKEMISTAPVLTQPNIEKAREGLRPFVICTNASAVGLGAVLSQEGDDRQLHPVCFASKSLSKAERRYHVTDLEALAVVFAVRRFHMFIYGLPTVVLTDHQPLTALFNRSNVSARVLRWSLEVQRYNLEIRYMKGKTNVVADALSRGAAQLGSVESMQGLNDAVVNSVKVKEKTKWMKELEQDGNFGPIIGAIRSGRRDGIVAWSDYGKPVSIADFVIEDGELKMYQNDGNLVYIVPSSERYEVFHEAHAGTFAGHFSAHKLLNRLKKQVFWPTIARDIHKWTRECQRCFVHNSLPKMTPPLKPTTTGKPYEIVGVDVLELGVTTSGNVYAVTVIDHFSKFAAACPVPDKTAETIARTLFGRWIAEGCRWPKAILSDKGGEFENRVMEELTRITKIKHIMTKGYNPRENGITERLNGTIVAMLRRSTVLPDGVGCQAPILHASL</sequence>
<dbReference type="InterPro" id="IPR041588">
    <property type="entry name" value="Integrase_H2C2"/>
</dbReference>
<keyword evidence="9" id="KW-1185">Reference proteome</keyword>
<keyword evidence="6" id="KW-0378">Hydrolase</keyword>
<evidence type="ECO:0000313" key="9">
    <source>
        <dbReference type="Proteomes" id="UP000025227"/>
    </source>
</evidence>
<dbReference type="Gene3D" id="1.10.340.70">
    <property type="match status" value="1"/>
</dbReference>
<dbReference type="InterPro" id="IPR036397">
    <property type="entry name" value="RNaseH_sf"/>
</dbReference>
<evidence type="ECO:0000256" key="6">
    <source>
        <dbReference type="ARBA" id="ARBA00022801"/>
    </source>
</evidence>
<dbReference type="AlphaFoldDB" id="A0A7I4YC54"/>
<dbReference type="PANTHER" id="PTHR37984:SF5">
    <property type="entry name" value="PROTEIN NYNRIN-LIKE"/>
    <property type="match status" value="1"/>
</dbReference>
<keyword evidence="4" id="KW-0540">Nuclease</keyword>
<keyword evidence="3" id="KW-0548">Nucleotidyltransferase</keyword>
<dbReference type="GO" id="GO:0042575">
    <property type="term" value="C:DNA polymerase complex"/>
    <property type="evidence" value="ECO:0007669"/>
    <property type="project" value="UniProtKB-ARBA"/>
</dbReference>
<reference evidence="10" key="1">
    <citation type="submission" date="2020-12" db="UniProtKB">
        <authorList>
            <consortium name="WormBaseParasite"/>
        </authorList>
    </citation>
    <scope>IDENTIFICATION</scope>
    <source>
        <strain evidence="10">MHco3</strain>
    </source>
</reference>
<name>A0A7I4YC54_HAECO</name>
<dbReference type="Proteomes" id="UP000025227">
    <property type="component" value="Unplaced"/>
</dbReference>
<dbReference type="InterPro" id="IPR041373">
    <property type="entry name" value="RT_RNaseH"/>
</dbReference>
<dbReference type="Gene3D" id="3.30.70.270">
    <property type="match status" value="1"/>
</dbReference>
<accession>A0A7I4YC54</accession>
<evidence type="ECO:0000256" key="5">
    <source>
        <dbReference type="ARBA" id="ARBA00022759"/>
    </source>
</evidence>
<dbReference type="InterPro" id="IPR043128">
    <property type="entry name" value="Rev_trsase/Diguanyl_cyclase"/>
</dbReference>
<dbReference type="FunFam" id="1.10.340.70:FF:000001">
    <property type="entry name" value="Retrovirus-related Pol polyprotein from transposon gypsy-like Protein"/>
    <property type="match status" value="1"/>
</dbReference>
<dbReference type="Pfam" id="PF17917">
    <property type="entry name" value="RT_RNaseH"/>
    <property type="match status" value="1"/>
</dbReference>
<dbReference type="Gene3D" id="3.10.20.370">
    <property type="match status" value="1"/>
</dbReference>
<dbReference type="InterPro" id="IPR043502">
    <property type="entry name" value="DNA/RNA_pol_sf"/>
</dbReference>
<evidence type="ECO:0000256" key="7">
    <source>
        <dbReference type="ARBA" id="ARBA00022918"/>
    </source>
</evidence>
<dbReference type="CDD" id="cd09274">
    <property type="entry name" value="RNase_HI_RT_Ty3"/>
    <property type="match status" value="1"/>
</dbReference>
<evidence type="ECO:0000256" key="3">
    <source>
        <dbReference type="ARBA" id="ARBA00022695"/>
    </source>
</evidence>
<dbReference type="GO" id="GO:0003676">
    <property type="term" value="F:nucleic acid binding"/>
    <property type="evidence" value="ECO:0007669"/>
    <property type="project" value="InterPro"/>
</dbReference>
<dbReference type="FunFam" id="3.10.20.370:FF:000001">
    <property type="entry name" value="Retrovirus-related Pol polyprotein from transposon 17.6-like protein"/>
    <property type="match status" value="1"/>
</dbReference>
<dbReference type="InterPro" id="IPR012337">
    <property type="entry name" value="RNaseH-like_sf"/>
</dbReference>
<protein>
    <recommendedName>
        <fullName evidence="1">RNA-directed DNA polymerase</fullName>
        <ecNumber evidence="1">2.7.7.49</ecNumber>
    </recommendedName>
</protein>
<dbReference type="SUPFAM" id="SSF56672">
    <property type="entry name" value="DNA/RNA polymerases"/>
    <property type="match status" value="1"/>
</dbReference>
<feature type="domain" description="Integrase catalytic" evidence="8">
    <location>
        <begin position="390"/>
        <end position="528"/>
    </location>
</feature>